<gene>
    <name evidence="2" type="ORF">DSM5745_10410</name>
</gene>
<protein>
    <submittedName>
        <fullName evidence="2">Uncharacterized protein</fullName>
    </submittedName>
</protein>
<keyword evidence="1" id="KW-0812">Transmembrane</keyword>
<dbReference type="STRING" id="1810919.A0A3D8QJ50"/>
<keyword evidence="1" id="KW-0472">Membrane</keyword>
<name>A0A3D8QJ50_9EURO</name>
<dbReference type="Proteomes" id="UP000256690">
    <property type="component" value="Unassembled WGS sequence"/>
</dbReference>
<feature type="transmembrane region" description="Helical" evidence="1">
    <location>
        <begin position="61"/>
        <end position="85"/>
    </location>
</feature>
<reference evidence="2 3" key="1">
    <citation type="journal article" date="2018" name="IMA Fungus">
        <title>IMA Genome-F 9: Draft genome sequence of Annulohypoxylon stygium, Aspergillus mulundensis, Berkeleyomyces basicola (syn. Thielaviopsis basicola), Ceratocystis smalleyi, two Cercospora beticola strains, Coleophoma cylindrospora, Fusarium fracticaudum, Phialophora cf. hyalina, and Morchella septimelata.</title>
        <authorList>
            <person name="Wingfield B.D."/>
            <person name="Bills G.F."/>
            <person name="Dong Y."/>
            <person name="Huang W."/>
            <person name="Nel W.J."/>
            <person name="Swalarsk-Parry B.S."/>
            <person name="Vaghefi N."/>
            <person name="Wilken P.M."/>
            <person name="An Z."/>
            <person name="de Beer Z.W."/>
            <person name="De Vos L."/>
            <person name="Chen L."/>
            <person name="Duong T.A."/>
            <person name="Gao Y."/>
            <person name="Hammerbacher A."/>
            <person name="Kikkert J.R."/>
            <person name="Li Y."/>
            <person name="Li H."/>
            <person name="Li K."/>
            <person name="Li Q."/>
            <person name="Liu X."/>
            <person name="Ma X."/>
            <person name="Naidoo K."/>
            <person name="Pethybridge S.J."/>
            <person name="Sun J."/>
            <person name="Steenkamp E.T."/>
            <person name="van der Nest M.A."/>
            <person name="van Wyk S."/>
            <person name="Wingfield M.J."/>
            <person name="Xiong C."/>
            <person name="Yue Q."/>
            <person name="Zhang X."/>
        </authorList>
    </citation>
    <scope>NUCLEOTIDE SEQUENCE [LARGE SCALE GENOMIC DNA]</scope>
    <source>
        <strain evidence="2 3">DSM 5745</strain>
    </source>
</reference>
<dbReference type="InterPro" id="IPR022185">
    <property type="entry name" value="DUF3712"/>
</dbReference>
<dbReference type="Pfam" id="PF12505">
    <property type="entry name" value="DUF3712"/>
    <property type="match status" value="1"/>
</dbReference>
<dbReference type="PANTHER" id="PTHR35895:SF2">
    <property type="match status" value="1"/>
</dbReference>
<sequence length="648" mass="69652">MAVGDAYKARVAEKQAFEIAPGPNRSQVKGKGAEIEHVEAVAYSAEKHKPKKRQRLKRHFAKYWCCYLLAGTIFLAIFLPVLYVLRAWSKRIANADSFLVAIPAIAQRIVEDTSLPVYGAHITNPKPDAVTFTLDTGLTIPLGLSVRLEAFELNLFNRDSDPEITYLTVPVPEYKIKGKTNITLTSDDTPVLDEDEFVRTLTKAVYSKRFTMSAIGKTTGHLGAIKAGITLDKDVELDGLDQLSGFSIDEAALVLPAMADGSNLRGRATLPNHSVVTFALGNVTLNLKSGSIVLGTALLPNVTLLPGNNSVGFTGKADINSALANIGPILSAQTDALKNGEIELSASGNQTMFNGEHIPYFEQVLNDLTITARVSILKVVLDTLGDFLGEGSDGVIEQLTDILDRIDFGTLFEGVDFNSLVGSVGDIIDNLNLGALLDGVDLNALLQGIDWAKVVDALRSILEQLDLSSFLQDLDIAGLLQSIDWTSLLSSFASMLQDIDWASLATTLNTIVSRVDWSTLSEQLQPILDNLDIGTFLSNINWGVIIDSIAPIIQNIDLGAIFDNIDWSAVLQGVGDVLRNVNLGQLFEGFIEGLSSLDLGDLFDFDIGGVNVGDVLGGIADSANGTSIDEAWGDFMDALEDFGSSSDS</sequence>
<dbReference type="GeneID" id="38120780"/>
<evidence type="ECO:0000256" key="1">
    <source>
        <dbReference type="SAM" id="Phobius"/>
    </source>
</evidence>
<dbReference type="GO" id="GO:0000329">
    <property type="term" value="C:fungal-type vacuole membrane"/>
    <property type="evidence" value="ECO:0007669"/>
    <property type="project" value="InterPro"/>
</dbReference>
<keyword evidence="3" id="KW-1185">Reference proteome</keyword>
<evidence type="ECO:0000313" key="3">
    <source>
        <dbReference type="Proteomes" id="UP000256690"/>
    </source>
</evidence>
<organism evidence="2 3">
    <name type="scientific">Aspergillus mulundensis</name>
    <dbReference type="NCBI Taxonomy" id="1810919"/>
    <lineage>
        <taxon>Eukaryota</taxon>
        <taxon>Fungi</taxon>
        <taxon>Dikarya</taxon>
        <taxon>Ascomycota</taxon>
        <taxon>Pezizomycotina</taxon>
        <taxon>Eurotiomycetes</taxon>
        <taxon>Eurotiomycetidae</taxon>
        <taxon>Eurotiales</taxon>
        <taxon>Aspergillaceae</taxon>
        <taxon>Aspergillus</taxon>
        <taxon>Aspergillus subgen. Nidulantes</taxon>
    </lineage>
</organism>
<dbReference type="OrthoDB" id="10039566at2759"/>
<comment type="caution">
    <text evidence="2">The sequence shown here is derived from an EMBL/GenBank/DDBJ whole genome shotgun (WGS) entry which is preliminary data.</text>
</comment>
<dbReference type="PANTHER" id="PTHR35895">
    <property type="entry name" value="CHROMOSOME 16, WHOLE GENOME SHOTGUN SEQUENCE"/>
    <property type="match status" value="1"/>
</dbReference>
<dbReference type="AlphaFoldDB" id="A0A3D8QJ50"/>
<dbReference type="InterPro" id="IPR046368">
    <property type="entry name" value="Tag1"/>
</dbReference>
<accession>A0A3D8QJ50</accession>
<dbReference type="RefSeq" id="XP_026598869.1">
    <property type="nucleotide sequence ID" value="XM_026752426.1"/>
</dbReference>
<evidence type="ECO:0000313" key="2">
    <source>
        <dbReference type="EMBL" id="RDW61738.1"/>
    </source>
</evidence>
<dbReference type="EMBL" id="PVWQ01000016">
    <property type="protein sequence ID" value="RDW61738.1"/>
    <property type="molecule type" value="Genomic_DNA"/>
</dbReference>
<keyword evidence="1" id="KW-1133">Transmembrane helix</keyword>
<proteinExistence type="predicted"/>